<dbReference type="OrthoDB" id="9804559at2"/>
<dbReference type="PANTHER" id="PTHR30435:SF19">
    <property type="entry name" value="FLAGELLAR BASAL-BODY ROD PROTEIN FLGG"/>
    <property type="match status" value="1"/>
</dbReference>
<evidence type="ECO:0000256" key="4">
    <source>
        <dbReference type="ARBA" id="ARBA00023143"/>
    </source>
</evidence>
<name>A0A1M7PLV7_9BURK</name>
<dbReference type="NCBIfam" id="TIGR02488">
    <property type="entry name" value="flgG_G_neg"/>
    <property type="match status" value="1"/>
</dbReference>
<evidence type="ECO:0000256" key="7">
    <source>
        <dbReference type="RuleBase" id="RU362116"/>
    </source>
</evidence>
<evidence type="ECO:0000259" key="10">
    <source>
        <dbReference type="Pfam" id="PF22692"/>
    </source>
</evidence>
<dbReference type="PANTHER" id="PTHR30435">
    <property type="entry name" value="FLAGELLAR PROTEIN"/>
    <property type="match status" value="1"/>
</dbReference>
<evidence type="ECO:0000259" key="8">
    <source>
        <dbReference type="Pfam" id="PF00460"/>
    </source>
</evidence>
<evidence type="ECO:0000256" key="3">
    <source>
        <dbReference type="ARBA" id="ARBA00017948"/>
    </source>
</evidence>
<dbReference type="InterPro" id="IPR001444">
    <property type="entry name" value="Flag_bb_rod_N"/>
</dbReference>
<dbReference type="InterPro" id="IPR020013">
    <property type="entry name" value="Flagellar_FlgE/F/G"/>
</dbReference>
<dbReference type="InterPro" id="IPR010930">
    <property type="entry name" value="Flg_bb/hook_C_dom"/>
</dbReference>
<sequence>MNDAFYIGATGMQAQQMNVDTIANNLVNTNTTAFKKARLSFTDLVGGSVAPVAGADASLLRGLQNAGAGVGVLRVSQQFDAGDLKKTEVPLDLAIQGDGFLEVSMPDGSRAYTRGGSLKVNRDGLLATANGYPLKPAIAVPETMQSIVIGNDGRVQVTLAGQSTPAEVGQLELVRFLNPAQLDRQGDNLYRATDAAGAPLAGDGAGQLMQGFLETSNVKMVDEMTNLMLAQRAYESSLKVVQASDELLAMVNNMRK</sequence>
<accession>A0A1M7PLV7</accession>
<gene>
    <name evidence="11" type="ORF">SAMN05192549_105199</name>
</gene>
<evidence type="ECO:0000256" key="1">
    <source>
        <dbReference type="ARBA" id="ARBA00004117"/>
    </source>
</evidence>
<dbReference type="AlphaFoldDB" id="A0A1M7PLV7"/>
<keyword evidence="11" id="KW-0282">Flagellum</keyword>
<organism evidence="11 12">
    <name type="scientific">Duganella sacchari</name>
    <dbReference type="NCBI Taxonomy" id="551987"/>
    <lineage>
        <taxon>Bacteria</taxon>
        <taxon>Pseudomonadati</taxon>
        <taxon>Pseudomonadota</taxon>
        <taxon>Betaproteobacteria</taxon>
        <taxon>Burkholderiales</taxon>
        <taxon>Oxalobacteraceae</taxon>
        <taxon>Telluria group</taxon>
        <taxon>Duganella</taxon>
    </lineage>
</organism>
<dbReference type="InterPro" id="IPR012834">
    <property type="entry name" value="FlgG_G_neg"/>
</dbReference>
<feature type="domain" description="Flagellar basal-body/hook protein C-terminal" evidence="9">
    <location>
        <begin position="209"/>
        <end position="254"/>
    </location>
</feature>
<keyword evidence="12" id="KW-1185">Reference proteome</keyword>
<dbReference type="SUPFAM" id="SSF117143">
    <property type="entry name" value="Flagellar hook protein flgE"/>
    <property type="match status" value="1"/>
</dbReference>
<dbReference type="Pfam" id="PF00460">
    <property type="entry name" value="Flg_bb_rod"/>
    <property type="match status" value="1"/>
</dbReference>
<evidence type="ECO:0000256" key="6">
    <source>
        <dbReference type="NCBIfam" id="TIGR02488"/>
    </source>
</evidence>
<keyword evidence="11" id="KW-0969">Cilium</keyword>
<dbReference type="Pfam" id="PF22692">
    <property type="entry name" value="LlgE_F_G_D1"/>
    <property type="match status" value="1"/>
</dbReference>
<keyword evidence="4 7" id="KW-0975">Bacterial flagellum</keyword>
<evidence type="ECO:0000259" key="9">
    <source>
        <dbReference type="Pfam" id="PF06429"/>
    </source>
</evidence>
<keyword evidence="11" id="KW-0966">Cell projection</keyword>
<comment type="subcellular location">
    <subcellularLocation>
        <location evidence="1 7">Bacterial flagellum basal body</location>
    </subcellularLocation>
</comment>
<dbReference type="GO" id="GO:0071978">
    <property type="term" value="P:bacterial-type flagellum-dependent swarming motility"/>
    <property type="evidence" value="ECO:0007669"/>
    <property type="project" value="TreeGrafter"/>
</dbReference>
<feature type="domain" description="Flagellar hook protein FlgE/F/G-like D1" evidence="10">
    <location>
        <begin position="94"/>
        <end position="157"/>
    </location>
</feature>
<evidence type="ECO:0000313" key="12">
    <source>
        <dbReference type="Proteomes" id="UP000184339"/>
    </source>
</evidence>
<dbReference type="InterPro" id="IPR037925">
    <property type="entry name" value="FlgE/F/G-like"/>
</dbReference>
<evidence type="ECO:0000313" key="11">
    <source>
        <dbReference type="EMBL" id="SHN18155.1"/>
    </source>
</evidence>
<dbReference type="RefSeq" id="WP_072784975.1">
    <property type="nucleotide sequence ID" value="NZ_FRCX01000005.1"/>
</dbReference>
<feature type="domain" description="Flagellar basal body rod protein N-terminal" evidence="8">
    <location>
        <begin position="5"/>
        <end position="35"/>
    </location>
</feature>
<dbReference type="STRING" id="551987.SAMN05192549_105199"/>
<protein>
    <recommendedName>
        <fullName evidence="3 6">Flagellar basal-body rod protein FlgG</fullName>
    </recommendedName>
    <alternativeName>
        <fullName evidence="5 7">Distal rod protein</fullName>
    </alternativeName>
</protein>
<dbReference type="InterPro" id="IPR053967">
    <property type="entry name" value="LlgE_F_G-like_D1"/>
</dbReference>
<proteinExistence type="inferred from homology"/>
<dbReference type="Proteomes" id="UP000184339">
    <property type="component" value="Unassembled WGS sequence"/>
</dbReference>
<evidence type="ECO:0000256" key="5">
    <source>
        <dbReference type="ARBA" id="ARBA00032912"/>
    </source>
</evidence>
<reference evidence="12" key="1">
    <citation type="submission" date="2016-11" db="EMBL/GenBank/DDBJ databases">
        <authorList>
            <person name="Varghese N."/>
            <person name="Submissions S."/>
        </authorList>
    </citation>
    <scope>NUCLEOTIDE SEQUENCE [LARGE SCALE GENOMIC DNA]</scope>
    <source>
        <strain evidence="12">Sac-22</strain>
    </source>
</reference>
<dbReference type="GO" id="GO:0009426">
    <property type="term" value="C:bacterial-type flagellum basal body, distal rod"/>
    <property type="evidence" value="ECO:0007669"/>
    <property type="project" value="UniProtKB-UniRule"/>
</dbReference>
<comment type="subunit">
    <text evidence="7">The basal body constitutes a major portion of the flagellar organelle and consists of four rings (L,P,S, and M) mounted on a central rod. The rod consists of about 26 subunits of FlgG in the distal portion, and FlgB, FlgC and FlgF are thought to build up the proximal portion of the rod with about 6 subunits each.</text>
</comment>
<dbReference type="Pfam" id="PF06429">
    <property type="entry name" value="Flg_bbr_C"/>
    <property type="match status" value="1"/>
</dbReference>
<evidence type="ECO:0000256" key="2">
    <source>
        <dbReference type="ARBA" id="ARBA00009677"/>
    </source>
</evidence>
<dbReference type="EMBL" id="FRCX01000005">
    <property type="protein sequence ID" value="SHN18155.1"/>
    <property type="molecule type" value="Genomic_DNA"/>
</dbReference>
<dbReference type="NCBIfam" id="TIGR03506">
    <property type="entry name" value="FlgEFG_subfam"/>
    <property type="match status" value="2"/>
</dbReference>
<comment type="similarity">
    <text evidence="2 7">Belongs to the flagella basal body rod proteins family.</text>
</comment>